<dbReference type="EMBL" id="VEPZ02000605">
    <property type="protein sequence ID" value="KAE8721742.1"/>
    <property type="molecule type" value="Genomic_DNA"/>
</dbReference>
<organism evidence="2 3">
    <name type="scientific">Hibiscus syriacus</name>
    <name type="common">Rose of Sharon</name>
    <dbReference type="NCBI Taxonomy" id="106335"/>
    <lineage>
        <taxon>Eukaryota</taxon>
        <taxon>Viridiplantae</taxon>
        <taxon>Streptophyta</taxon>
        <taxon>Embryophyta</taxon>
        <taxon>Tracheophyta</taxon>
        <taxon>Spermatophyta</taxon>
        <taxon>Magnoliopsida</taxon>
        <taxon>eudicotyledons</taxon>
        <taxon>Gunneridae</taxon>
        <taxon>Pentapetalae</taxon>
        <taxon>rosids</taxon>
        <taxon>malvids</taxon>
        <taxon>Malvales</taxon>
        <taxon>Malvaceae</taxon>
        <taxon>Malvoideae</taxon>
        <taxon>Hibiscus</taxon>
    </lineage>
</organism>
<sequence length="91" mass="10081">MATGSAEVMFRCVFEGIISTEDGLVRRRPYHRNCECALHKLQGVCSTCSFRATNMSFPKKQAWDAYSLSLSPSKLSSQSPLLPYGSAPVLY</sequence>
<evidence type="ECO:0000256" key="1">
    <source>
        <dbReference type="SAM" id="MobiDB-lite"/>
    </source>
</evidence>
<dbReference type="PANTHER" id="PTHR35121">
    <property type="entry name" value="HOMEODOMAIN PROTEIN 8, PUTATIVE-RELATED"/>
    <property type="match status" value="1"/>
</dbReference>
<protein>
    <submittedName>
        <fullName evidence="2">Pentatricopeptide repeat-containing protein</fullName>
    </submittedName>
</protein>
<name>A0A6A3C3G2_HIBSY</name>
<dbReference type="PANTHER" id="PTHR35121:SF4">
    <property type="entry name" value="SWIM-TYPE DOMAIN-CONTAINING PROTEIN"/>
    <property type="match status" value="1"/>
</dbReference>
<feature type="region of interest" description="Disordered" evidence="1">
    <location>
        <begin position="71"/>
        <end position="91"/>
    </location>
</feature>
<accession>A0A6A3C3G2</accession>
<feature type="compositionally biased region" description="Low complexity" evidence="1">
    <location>
        <begin position="71"/>
        <end position="83"/>
    </location>
</feature>
<reference evidence="2" key="1">
    <citation type="submission" date="2019-09" db="EMBL/GenBank/DDBJ databases">
        <title>Draft genome information of white flower Hibiscus syriacus.</title>
        <authorList>
            <person name="Kim Y.-M."/>
        </authorList>
    </citation>
    <scope>NUCLEOTIDE SEQUENCE [LARGE SCALE GENOMIC DNA]</scope>
    <source>
        <strain evidence="2">YM2019G1</strain>
    </source>
</reference>
<gene>
    <name evidence="2" type="ORF">F3Y22_tig00015288pilonHSYRG00003</name>
</gene>
<comment type="caution">
    <text evidence="2">The sequence shown here is derived from an EMBL/GenBank/DDBJ whole genome shotgun (WGS) entry which is preliminary data.</text>
</comment>
<proteinExistence type="predicted"/>
<dbReference type="AlphaFoldDB" id="A0A6A3C3G2"/>
<evidence type="ECO:0000313" key="3">
    <source>
        <dbReference type="Proteomes" id="UP000436088"/>
    </source>
</evidence>
<evidence type="ECO:0000313" key="2">
    <source>
        <dbReference type="EMBL" id="KAE8721742.1"/>
    </source>
</evidence>
<keyword evidence="3" id="KW-1185">Reference proteome</keyword>
<dbReference type="Proteomes" id="UP000436088">
    <property type="component" value="Unassembled WGS sequence"/>
</dbReference>